<dbReference type="InterPro" id="IPR011009">
    <property type="entry name" value="Kinase-like_dom_sf"/>
</dbReference>
<evidence type="ECO:0000256" key="1">
    <source>
        <dbReference type="ARBA" id="ARBA00004167"/>
    </source>
</evidence>
<dbReference type="GO" id="GO:0007169">
    <property type="term" value="P:cell surface receptor protein tyrosine kinase signaling pathway"/>
    <property type="evidence" value="ECO:0007669"/>
    <property type="project" value="TreeGrafter"/>
</dbReference>
<name>A0AA35TDM5_GEOBA</name>
<dbReference type="GO" id="GO:0016477">
    <property type="term" value="P:cell migration"/>
    <property type="evidence" value="ECO:0007669"/>
    <property type="project" value="TreeGrafter"/>
</dbReference>
<evidence type="ECO:0000256" key="5">
    <source>
        <dbReference type="ARBA" id="ARBA00022840"/>
    </source>
</evidence>
<dbReference type="SMART" id="SM00219">
    <property type="entry name" value="TyrKc"/>
    <property type="match status" value="1"/>
</dbReference>
<dbReference type="SUPFAM" id="SSF56112">
    <property type="entry name" value="Protein kinase-like (PK-like)"/>
    <property type="match status" value="1"/>
</dbReference>
<dbReference type="InterPro" id="IPR020635">
    <property type="entry name" value="Tyr_kinase_cat_dom"/>
</dbReference>
<keyword evidence="6" id="KW-0829">Tyrosine-protein kinase</keyword>
<evidence type="ECO:0000256" key="9">
    <source>
        <dbReference type="SAM" id="Phobius"/>
    </source>
</evidence>
<dbReference type="Pfam" id="PF07714">
    <property type="entry name" value="PK_Tyr_Ser-Thr"/>
    <property type="match status" value="1"/>
</dbReference>
<dbReference type="InterPro" id="IPR000719">
    <property type="entry name" value="Prot_kinase_dom"/>
</dbReference>
<keyword evidence="2" id="KW-0808">Transferase</keyword>
<dbReference type="GO" id="GO:0043235">
    <property type="term" value="C:receptor complex"/>
    <property type="evidence" value="ECO:0007669"/>
    <property type="project" value="TreeGrafter"/>
</dbReference>
<feature type="domain" description="Protein kinase" evidence="10">
    <location>
        <begin position="224"/>
        <end position="503"/>
    </location>
</feature>
<feature type="binding site" evidence="8">
    <location>
        <position position="255"/>
    </location>
    <ligand>
        <name>ATP</name>
        <dbReference type="ChEBI" id="CHEBI:30616"/>
    </ligand>
</feature>
<proteinExistence type="predicted"/>
<dbReference type="FunFam" id="1.10.510.10:FF:000554">
    <property type="entry name" value="Predicted protein"/>
    <property type="match status" value="1"/>
</dbReference>
<dbReference type="PANTHER" id="PTHR24416">
    <property type="entry name" value="TYROSINE-PROTEIN KINASE RECEPTOR"/>
    <property type="match status" value="1"/>
</dbReference>
<dbReference type="InterPro" id="IPR050122">
    <property type="entry name" value="RTK"/>
</dbReference>
<comment type="catalytic activity">
    <reaction evidence="7">
        <text>L-tyrosyl-[protein] + ATP = O-phospho-L-tyrosyl-[protein] + ADP + H(+)</text>
        <dbReference type="Rhea" id="RHEA:10596"/>
        <dbReference type="Rhea" id="RHEA-COMP:10136"/>
        <dbReference type="Rhea" id="RHEA-COMP:20101"/>
        <dbReference type="ChEBI" id="CHEBI:15378"/>
        <dbReference type="ChEBI" id="CHEBI:30616"/>
        <dbReference type="ChEBI" id="CHEBI:46858"/>
        <dbReference type="ChEBI" id="CHEBI:61978"/>
        <dbReference type="ChEBI" id="CHEBI:456216"/>
        <dbReference type="EC" id="2.7.10.1"/>
    </reaction>
</comment>
<evidence type="ECO:0000313" key="11">
    <source>
        <dbReference type="EMBL" id="CAI8046034.1"/>
    </source>
</evidence>
<accession>A0AA35TDM5</accession>
<dbReference type="PRINTS" id="PR00109">
    <property type="entry name" value="TYRKINASE"/>
</dbReference>
<dbReference type="EMBL" id="CASHTH010003521">
    <property type="protein sequence ID" value="CAI8046034.1"/>
    <property type="molecule type" value="Genomic_DNA"/>
</dbReference>
<feature type="transmembrane region" description="Helical" evidence="9">
    <location>
        <begin position="148"/>
        <end position="169"/>
    </location>
</feature>
<keyword evidence="3 8" id="KW-0547">Nucleotide-binding</keyword>
<evidence type="ECO:0000256" key="3">
    <source>
        <dbReference type="ARBA" id="ARBA00022741"/>
    </source>
</evidence>
<dbReference type="Proteomes" id="UP001174909">
    <property type="component" value="Unassembled WGS sequence"/>
</dbReference>
<organism evidence="11 12">
    <name type="scientific">Geodia barretti</name>
    <name type="common">Barrett's horny sponge</name>
    <dbReference type="NCBI Taxonomy" id="519541"/>
    <lineage>
        <taxon>Eukaryota</taxon>
        <taxon>Metazoa</taxon>
        <taxon>Porifera</taxon>
        <taxon>Demospongiae</taxon>
        <taxon>Heteroscleromorpha</taxon>
        <taxon>Tetractinellida</taxon>
        <taxon>Astrophorina</taxon>
        <taxon>Geodiidae</taxon>
        <taxon>Geodia</taxon>
    </lineage>
</organism>
<dbReference type="PROSITE" id="PS00109">
    <property type="entry name" value="PROTEIN_KINASE_TYR"/>
    <property type="match status" value="1"/>
</dbReference>
<dbReference type="GO" id="GO:0005886">
    <property type="term" value="C:plasma membrane"/>
    <property type="evidence" value="ECO:0007669"/>
    <property type="project" value="TreeGrafter"/>
</dbReference>
<evidence type="ECO:0000256" key="8">
    <source>
        <dbReference type="PROSITE-ProRule" id="PRU10141"/>
    </source>
</evidence>
<dbReference type="PROSITE" id="PS50011">
    <property type="entry name" value="PROTEIN_KINASE_DOM"/>
    <property type="match status" value="1"/>
</dbReference>
<dbReference type="PANTHER" id="PTHR24416:SF564">
    <property type="entry name" value="MACROPHAGE-STIMULATING PROTEIN RECEPTOR"/>
    <property type="match status" value="1"/>
</dbReference>
<evidence type="ECO:0000259" key="10">
    <source>
        <dbReference type="PROSITE" id="PS50011"/>
    </source>
</evidence>
<dbReference type="GO" id="GO:0005524">
    <property type="term" value="F:ATP binding"/>
    <property type="evidence" value="ECO:0007669"/>
    <property type="project" value="UniProtKB-UniRule"/>
</dbReference>
<evidence type="ECO:0000256" key="6">
    <source>
        <dbReference type="ARBA" id="ARBA00023137"/>
    </source>
</evidence>
<gene>
    <name evidence="11" type="ORF">GBAR_LOCUS25450</name>
</gene>
<feature type="non-terminal residue" evidence="11">
    <location>
        <position position="1"/>
    </location>
</feature>
<evidence type="ECO:0000256" key="2">
    <source>
        <dbReference type="ARBA" id="ARBA00022679"/>
    </source>
</evidence>
<sequence>MECFVRVGFEEPSVVSLSEKYKSVEVCVNSTSPGIEEQFFINITSHNAKKFLMAPIPGRLYFEVNQTNLTDIQCFDLSVDFTSSALCQYFPNCTKSKFSLSLGEHNESNRVFIDVDKSTMDVDVQMPERCGCSAQISSSNSSLNGATVAAIVLVTLLVLLAIIVIVMLYRRWRQYNQQRAVAVAHDAVISNVYDTLGESSQSIRLQHLREELQNKNMIYSKDQIQLSTTVGQGESGLVYKAYIKSAVGNKLVAVKTGKALFSTVDLERLAREVSTMLSFEHTNVMSLIGVCIDREMPLLIMPFMINGSILHYVKRHKEKLLFVNECAKEKMEEARRIMLNMAYHITKGMEYLSGHKFVHRDLAARNCMIDEKGIVKVADFGLTEDMYCRKYFRRDKSEPGGEEKVPIRWMAPESIKNDIYNEATDVWSFGVTMWEIFTCGNVPYNGIHAMGILPELERGAVLEIPDNKACSDDIYQVMSSCWKLDAAMRPRFSGLVTTINCLLEKDSGYLELLNLPSFEASSLPFIGK</sequence>
<dbReference type="Gene3D" id="3.30.200.20">
    <property type="entry name" value="Phosphorylase Kinase, domain 1"/>
    <property type="match status" value="1"/>
</dbReference>
<keyword evidence="5 8" id="KW-0067">ATP-binding</keyword>
<comment type="caution">
    <text evidence="11">The sequence shown here is derived from an EMBL/GenBank/DDBJ whole genome shotgun (WGS) entry which is preliminary data.</text>
</comment>
<dbReference type="InterPro" id="IPR008266">
    <property type="entry name" value="Tyr_kinase_AS"/>
</dbReference>
<keyword evidence="4 11" id="KW-0418">Kinase</keyword>
<dbReference type="CDD" id="cd00192">
    <property type="entry name" value="PTKc"/>
    <property type="match status" value="1"/>
</dbReference>
<keyword evidence="9" id="KW-0812">Transmembrane</keyword>
<dbReference type="InterPro" id="IPR001245">
    <property type="entry name" value="Ser-Thr/Tyr_kinase_cat_dom"/>
</dbReference>
<keyword evidence="9" id="KW-1133">Transmembrane helix</keyword>
<protein>
    <submittedName>
        <fullName evidence="11">Tyrosine-protein kinase transforming protein SEA</fullName>
    </submittedName>
</protein>
<dbReference type="GO" id="GO:0004714">
    <property type="term" value="F:transmembrane receptor protein tyrosine kinase activity"/>
    <property type="evidence" value="ECO:0007669"/>
    <property type="project" value="UniProtKB-EC"/>
</dbReference>
<evidence type="ECO:0000313" key="12">
    <source>
        <dbReference type="Proteomes" id="UP001174909"/>
    </source>
</evidence>
<dbReference type="AlphaFoldDB" id="A0AA35TDM5"/>
<keyword evidence="9" id="KW-0472">Membrane</keyword>
<dbReference type="Gene3D" id="1.10.510.10">
    <property type="entry name" value="Transferase(Phosphotransferase) domain 1"/>
    <property type="match status" value="1"/>
</dbReference>
<keyword evidence="12" id="KW-1185">Reference proteome</keyword>
<evidence type="ECO:0000256" key="7">
    <source>
        <dbReference type="ARBA" id="ARBA00051243"/>
    </source>
</evidence>
<reference evidence="11" key="1">
    <citation type="submission" date="2023-03" db="EMBL/GenBank/DDBJ databases">
        <authorList>
            <person name="Steffen K."/>
            <person name="Cardenas P."/>
        </authorList>
    </citation>
    <scope>NUCLEOTIDE SEQUENCE</scope>
</reference>
<evidence type="ECO:0000256" key="4">
    <source>
        <dbReference type="ARBA" id="ARBA00022777"/>
    </source>
</evidence>
<comment type="subcellular location">
    <subcellularLocation>
        <location evidence="1">Membrane</location>
        <topology evidence="1">Single-pass membrane protein</topology>
    </subcellularLocation>
</comment>
<dbReference type="PROSITE" id="PS00107">
    <property type="entry name" value="PROTEIN_KINASE_ATP"/>
    <property type="match status" value="1"/>
</dbReference>
<dbReference type="InterPro" id="IPR017441">
    <property type="entry name" value="Protein_kinase_ATP_BS"/>
</dbReference>